<dbReference type="InterPro" id="IPR013289">
    <property type="entry name" value="CBFA2T1/2/3"/>
</dbReference>
<accession>A0ABQ7H9S9</accession>
<dbReference type="PROSITE" id="PS50865">
    <property type="entry name" value="ZF_MYND_2"/>
    <property type="match status" value="1"/>
</dbReference>
<evidence type="ECO:0000256" key="3">
    <source>
        <dbReference type="ARBA" id="ARBA00022833"/>
    </source>
</evidence>
<keyword evidence="2 4" id="KW-0863">Zinc-finger</keyword>
<evidence type="ECO:0000313" key="7">
    <source>
        <dbReference type="Proteomes" id="UP000815325"/>
    </source>
</evidence>
<evidence type="ECO:0000259" key="5">
    <source>
        <dbReference type="PROSITE" id="PS50865"/>
    </source>
</evidence>
<keyword evidence="3" id="KW-0862">Zinc</keyword>
<dbReference type="Gene3D" id="6.10.140.2220">
    <property type="match status" value="1"/>
</dbReference>
<dbReference type="SUPFAM" id="SSF144232">
    <property type="entry name" value="HIT/MYND zinc finger-like"/>
    <property type="match status" value="1"/>
</dbReference>
<evidence type="ECO:0000256" key="2">
    <source>
        <dbReference type="ARBA" id="ARBA00022771"/>
    </source>
</evidence>
<dbReference type="EMBL" id="MU069440">
    <property type="protein sequence ID" value="KAF5843607.1"/>
    <property type="molecule type" value="Genomic_DNA"/>
</dbReference>
<proteinExistence type="predicted"/>
<evidence type="ECO:0000256" key="4">
    <source>
        <dbReference type="PROSITE-ProRule" id="PRU00134"/>
    </source>
</evidence>
<dbReference type="PRINTS" id="PR01875">
    <property type="entry name" value="ETOFAMILY"/>
</dbReference>
<dbReference type="Proteomes" id="UP000815325">
    <property type="component" value="Unassembled WGS sequence"/>
</dbReference>
<comment type="caution">
    <text evidence="6">The sequence shown here is derived from an EMBL/GenBank/DDBJ whole genome shotgun (WGS) entry which is preliminary data.</text>
</comment>
<keyword evidence="1" id="KW-0479">Metal-binding</keyword>
<reference evidence="6" key="1">
    <citation type="submission" date="2017-08" db="EMBL/GenBank/DDBJ databases">
        <authorList>
            <person name="Polle J.E."/>
            <person name="Barry K."/>
            <person name="Cushman J."/>
            <person name="Schmutz J."/>
            <person name="Tran D."/>
            <person name="Hathwaick L.T."/>
            <person name="Yim W.C."/>
            <person name="Jenkins J."/>
            <person name="Mckie-Krisberg Z.M."/>
            <person name="Prochnik S."/>
            <person name="Lindquist E."/>
            <person name="Dockter R.B."/>
            <person name="Adam C."/>
            <person name="Molina H."/>
            <person name="Bunkerborg J."/>
            <person name="Jin E."/>
            <person name="Buchheim M."/>
            <person name="Magnuson J."/>
        </authorList>
    </citation>
    <scope>NUCLEOTIDE SEQUENCE</scope>
    <source>
        <strain evidence="6">CCAP 19/18</strain>
    </source>
</reference>
<dbReference type="Pfam" id="PF01753">
    <property type="entry name" value="zf-MYND"/>
    <property type="match status" value="1"/>
</dbReference>
<evidence type="ECO:0000313" key="6">
    <source>
        <dbReference type="EMBL" id="KAF5843607.1"/>
    </source>
</evidence>
<gene>
    <name evidence="6" type="ORF">DUNSADRAFT_12869</name>
</gene>
<sequence>MEFRSLPGRPRFFTPGHARDLTHYPQASRRAAARYMCRNPAISIFEKYMAWTTAGFASAAKTWSDDQMDAFDWTAAGLQFINHAAVEAKGREADELKRLLPRGFLASCAVKMLDALAAPFIPVSTKGNVTKGTWHGVELSAVPADGGTGRRTEPIFVRSRAGEAVQILNNLLPCGPHSEAAAVVKSSGKRVQKMVLKVCEGLEGYVPLAAFGLEPSADASGMAGSCVPVRSSSKGAEHVCLACGRVRKNLKRCSGCNEVFLCDAACQRAAWPSHKAACRQVAAAKLSFV</sequence>
<evidence type="ECO:0000256" key="1">
    <source>
        <dbReference type="ARBA" id="ARBA00022723"/>
    </source>
</evidence>
<name>A0ABQ7H9S9_DUNSA</name>
<keyword evidence="7" id="KW-1185">Reference proteome</keyword>
<protein>
    <recommendedName>
        <fullName evidence="5">MYND-type domain-containing protein</fullName>
    </recommendedName>
</protein>
<dbReference type="InterPro" id="IPR002893">
    <property type="entry name" value="Znf_MYND"/>
</dbReference>
<organism evidence="6 7">
    <name type="scientific">Dunaliella salina</name>
    <name type="common">Green alga</name>
    <name type="synonym">Protococcus salinus</name>
    <dbReference type="NCBI Taxonomy" id="3046"/>
    <lineage>
        <taxon>Eukaryota</taxon>
        <taxon>Viridiplantae</taxon>
        <taxon>Chlorophyta</taxon>
        <taxon>core chlorophytes</taxon>
        <taxon>Chlorophyceae</taxon>
        <taxon>CS clade</taxon>
        <taxon>Chlamydomonadales</taxon>
        <taxon>Dunaliellaceae</taxon>
        <taxon>Dunaliella</taxon>
    </lineage>
</organism>
<feature type="domain" description="MYND-type" evidence="5">
    <location>
        <begin position="240"/>
        <end position="278"/>
    </location>
</feature>